<comment type="similarity">
    <text evidence="1 3">Belongs to the UPP synthase family.</text>
</comment>
<dbReference type="CDD" id="cd00475">
    <property type="entry name" value="Cis_IPPS"/>
    <property type="match status" value="1"/>
</dbReference>
<dbReference type="Proteomes" id="UP001159364">
    <property type="component" value="Linkage Group LG03"/>
</dbReference>
<dbReference type="Pfam" id="PF01255">
    <property type="entry name" value="Prenyltransf"/>
    <property type="match status" value="1"/>
</dbReference>
<keyword evidence="5" id="KW-1185">Reference proteome</keyword>
<evidence type="ECO:0000256" key="2">
    <source>
        <dbReference type="ARBA" id="ARBA00022679"/>
    </source>
</evidence>
<sequence length="377" mass="42924">MSSKMKTHTAWSLSVLFSNLGDFLRRCMFRILFMGPIPTHFAFIMDGNRRFAKKKNLEEGTGHRAGFLALMNILKYCYELGVKYVTIYAFSIENFKRRPDEVENLMNLMLEKIEELLEEESIVNQYGVRVYFIGNLKLLSEPVRVAAENAMRATAKNSKCSLLICVAYTSLDEILHAVQESCKEIIEVTQPCNSHKMGFGDRDSKKSDNAVKHVQESCKHDANESRVLKAGVSCNGDAGAANGVSKGVEETRNGVVEHNFPGSFEDKRDEAQELRPSRIENNVFPVKAGDNMQGECFSIKLVDIEKHLYMAVVPDPDILVRSSGETRLSNFLLWQTSTCPLYSPKELWPEIGLWHLVWAVLNFQRHHSYLEKKKKQF</sequence>
<dbReference type="InterPro" id="IPR001441">
    <property type="entry name" value="UPP_synth-like"/>
</dbReference>
<dbReference type="GO" id="GO:0005783">
    <property type="term" value="C:endoplasmic reticulum"/>
    <property type="evidence" value="ECO:0007669"/>
    <property type="project" value="TreeGrafter"/>
</dbReference>
<dbReference type="InterPro" id="IPR036424">
    <property type="entry name" value="UPP_synth-like_sf"/>
</dbReference>
<dbReference type="HAMAP" id="MF_01139">
    <property type="entry name" value="ISPT"/>
    <property type="match status" value="1"/>
</dbReference>
<dbReference type="PROSITE" id="PS01066">
    <property type="entry name" value="UPP_SYNTHASE"/>
    <property type="match status" value="1"/>
</dbReference>
<dbReference type="GO" id="GO:0016094">
    <property type="term" value="P:polyprenol biosynthetic process"/>
    <property type="evidence" value="ECO:0007669"/>
    <property type="project" value="TreeGrafter"/>
</dbReference>
<comment type="caution">
    <text evidence="4">The sequence shown here is derived from an EMBL/GenBank/DDBJ whole genome shotgun (WGS) entry which is preliminary data.</text>
</comment>
<gene>
    <name evidence="4" type="ORF">K2173_023457</name>
</gene>
<evidence type="ECO:0000313" key="5">
    <source>
        <dbReference type="Proteomes" id="UP001159364"/>
    </source>
</evidence>
<evidence type="ECO:0000256" key="1">
    <source>
        <dbReference type="ARBA" id="ARBA00005432"/>
    </source>
</evidence>
<accession>A0AAV8TVW3</accession>
<dbReference type="Gene3D" id="3.40.1180.10">
    <property type="entry name" value="Decaprenyl diphosphate synthase-like"/>
    <property type="match status" value="1"/>
</dbReference>
<dbReference type="EMBL" id="JAIWQS010000003">
    <property type="protein sequence ID" value="KAJ8771132.1"/>
    <property type="molecule type" value="Genomic_DNA"/>
</dbReference>
<proteinExistence type="inferred from homology"/>
<dbReference type="InterPro" id="IPR018520">
    <property type="entry name" value="UPP_synth-like_CS"/>
</dbReference>
<dbReference type="AlphaFoldDB" id="A0AAV8TVW3"/>
<name>A0AAV8TVW3_9ROSI</name>
<dbReference type="PANTHER" id="PTHR10291">
    <property type="entry name" value="DEHYDRODOLICHYL DIPHOSPHATE SYNTHASE FAMILY MEMBER"/>
    <property type="match status" value="1"/>
</dbReference>
<dbReference type="NCBIfam" id="TIGR00055">
    <property type="entry name" value="uppS"/>
    <property type="match status" value="1"/>
</dbReference>
<dbReference type="SUPFAM" id="SSF64005">
    <property type="entry name" value="Undecaprenyl diphosphate synthase"/>
    <property type="match status" value="2"/>
</dbReference>
<protein>
    <recommendedName>
        <fullName evidence="3">Alkyl transferase</fullName>
        <ecNumber evidence="3">2.5.1.-</ecNumber>
    </recommendedName>
</protein>
<dbReference type="EC" id="2.5.1.-" evidence="3"/>
<keyword evidence="2 3" id="KW-0808">Transferase</keyword>
<organism evidence="4 5">
    <name type="scientific">Erythroxylum novogranatense</name>
    <dbReference type="NCBI Taxonomy" id="1862640"/>
    <lineage>
        <taxon>Eukaryota</taxon>
        <taxon>Viridiplantae</taxon>
        <taxon>Streptophyta</taxon>
        <taxon>Embryophyta</taxon>
        <taxon>Tracheophyta</taxon>
        <taxon>Spermatophyta</taxon>
        <taxon>Magnoliopsida</taxon>
        <taxon>eudicotyledons</taxon>
        <taxon>Gunneridae</taxon>
        <taxon>Pentapetalae</taxon>
        <taxon>rosids</taxon>
        <taxon>fabids</taxon>
        <taxon>Malpighiales</taxon>
        <taxon>Erythroxylaceae</taxon>
        <taxon>Erythroxylum</taxon>
    </lineage>
</organism>
<dbReference type="GO" id="GO:0045547">
    <property type="term" value="F:ditrans,polycis-polyprenyl diphosphate synthase [(2E,6E)-farnesyl diphosphate specific] activity"/>
    <property type="evidence" value="ECO:0007669"/>
    <property type="project" value="TreeGrafter"/>
</dbReference>
<evidence type="ECO:0000256" key="3">
    <source>
        <dbReference type="RuleBase" id="RU363018"/>
    </source>
</evidence>
<reference evidence="4 5" key="1">
    <citation type="submission" date="2021-09" db="EMBL/GenBank/DDBJ databases">
        <title>Genomic insights and catalytic innovation underlie evolution of tropane alkaloids biosynthesis.</title>
        <authorList>
            <person name="Wang Y.-J."/>
            <person name="Tian T."/>
            <person name="Huang J.-P."/>
            <person name="Huang S.-X."/>
        </authorList>
    </citation>
    <scope>NUCLEOTIDE SEQUENCE [LARGE SCALE GENOMIC DNA]</scope>
    <source>
        <strain evidence="4">KIB-2018</strain>
        <tissue evidence="4">Leaf</tissue>
    </source>
</reference>
<dbReference type="PANTHER" id="PTHR10291:SF43">
    <property type="entry name" value="DEHYDRODOLICHYL DIPHOSPHATE SYNTHASE COMPLEX SUBUNIT DHDDS"/>
    <property type="match status" value="1"/>
</dbReference>
<evidence type="ECO:0000313" key="4">
    <source>
        <dbReference type="EMBL" id="KAJ8771132.1"/>
    </source>
</evidence>